<evidence type="ECO:0000313" key="1">
    <source>
        <dbReference type="EMBL" id="MFD1737848.1"/>
    </source>
</evidence>
<keyword evidence="2" id="KW-1185">Reference proteome</keyword>
<dbReference type="RefSeq" id="WP_377929068.1">
    <property type="nucleotide sequence ID" value="NZ_JBHUEM010000024.1"/>
</dbReference>
<proteinExistence type="predicted"/>
<gene>
    <name evidence="1" type="ORF">ACFSCX_15030</name>
</gene>
<sequence length="76" mass="8620">MEIGKNFYHHLPNELLADFYFEIKKNIDLGILSEAMYLEIGLIKEAALQKGLSELDLFSLSSRAKDASKTQRTFPG</sequence>
<dbReference type="EMBL" id="JBHUEM010000024">
    <property type="protein sequence ID" value="MFD1737848.1"/>
    <property type="molecule type" value="Genomic_DNA"/>
</dbReference>
<reference evidence="2" key="1">
    <citation type="journal article" date="2019" name="Int. J. Syst. Evol. Microbiol.">
        <title>The Global Catalogue of Microorganisms (GCM) 10K type strain sequencing project: providing services to taxonomists for standard genome sequencing and annotation.</title>
        <authorList>
            <consortium name="The Broad Institute Genomics Platform"/>
            <consortium name="The Broad Institute Genome Sequencing Center for Infectious Disease"/>
            <person name="Wu L."/>
            <person name="Ma J."/>
        </authorList>
    </citation>
    <scope>NUCLEOTIDE SEQUENCE [LARGE SCALE GENOMIC DNA]</scope>
    <source>
        <strain evidence="2">CCUG 49339</strain>
    </source>
</reference>
<name>A0ABW4LUR3_9BACI</name>
<evidence type="ECO:0000313" key="2">
    <source>
        <dbReference type="Proteomes" id="UP001597214"/>
    </source>
</evidence>
<protein>
    <submittedName>
        <fullName evidence="1">Uncharacterized protein</fullName>
    </submittedName>
</protein>
<accession>A0ABW4LUR3</accession>
<dbReference type="Proteomes" id="UP001597214">
    <property type="component" value="Unassembled WGS sequence"/>
</dbReference>
<comment type="caution">
    <text evidence="1">The sequence shown here is derived from an EMBL/GenBank/DDBJ whole genome shotgun (WGS) entry which is preliminary data.</text>
</comment>
<organism evidence="1 2">
    <name type="scientific">Bacillus salitolerans</name>
    <dbReference type="NCBI Taxonomy" id="1437434"/>
    <lineage>
        <taxon>Bacteria</taxon>
        <taxon>Bacillati</taxon>
        <taxon>Bacillota</taxon>
        <taxon>Bacilli</taxon>
        <taxon>Bacillales</taxon>
        <taxon>Bacillaceae</taxon>
        <taxon>Bacillus</taxon>
    </lineage>
</organism>